<name>A0ABN0RAM7_MYCUL</name>
<evidence type="ECO:0000313" key="2">
    <source>
        <dbReference type="Proteomes" id="UP000020681"/>
    </source>
</evidence>
<protein>
    <submittedName>
        <fullName evidence="1">Uncharacterized protein</fullName>
    </submittedName>
</protein>
<reference evidence="1 2" key="1">
    <citation type="submission" date="2014-01" db="EMBL/GenBank/DDBJ databases">
        <authorList>
            <person name="Dobos K."/>
            <person name="Lenaerts A."/>
            <person name="Ordway D."/>
            <person name="DeGroote M.A."/>
            <person name="Parker T."/>
            <person name="Sizemore C."/>
            <person name="Tallon L.J."/>
            <person name="Sadzewicz L.K."/>
            <person name="Sengamalay N."/>
            <person name="Fraser C.M."/>
            <person name="Hine E."/>
            <person name="Shefchek K.A."/>
            <person name="Das S.P."/>
            <person name="Tettelin H."/>
        </authorList>
    </citation>
    <scope>NUCLEOTIDE SEQUENCE [LARGE SCALE GENOMIC DNA]</scope>
    <source>
        <strain evidence="1 2">Harvey</strain>
    </source>
</reference>
<dbReference type="Proteomes" id="UP000020681">
    <property type="component" value="Unassembled WGS sequence"/>
</dbReference>
<proteinExistence type="predicted"/>
<organism evidence="1 2">
    <name type="scientific">Mycobacterium ulcerans str. Harvey</name>
    <dbReference type="NCBI Taxonomy" id="1299332"/>
    <lineage>
        <taxon>Bacteria</taxon>
        <taxon>Bacillati</taxon>
        <taxon>Actinomycetota</taxon>
        <taxon>Actinomycetes</taxon>
        <taxon>Mycobacteriales</taxon>
        <taxon>Mycobacteriaceae</taxon>
        <taxon>Mycobacterium</taxon>
        <taxon>Mycobacterium ulcerans group</taxon>
    </lineage>
</organism>
<keyword evidence="2" id="KW-1185">Reference proteome</keyword>
<accession>A0ABN0RAM7</accession>
<sequence>MLTPRFRRQRIVTARALPRMYGAIANGGEIDAPSSCRGSWCG</sequence>
<comment type="caution">
    <text evidence="1">The sequence shown here is derived from an EMBL/GenBank/DDBJ whole genome shotgun (WGS) entry which is preliminary data.</text>
</comment>
<evidence type="ECO:0000313" key="1">
    <source>
        <dbReference type="EMBL" id="EUA94231.1"/>
    </source>
</evidence>
<dbReference type="EMBL" id="JAOL01000008">
    <property type="protein sequence ID" value="EUA94231.1"/>
    <property type="molecule type" value="Genomic_DNA"/>
</dbReference>
<gene>
    <name evidence="1" type="ORF">I551_8514</name>
</gene>